<sequence>MVNPSTVAPIDLHEDIHWGDFGQVTDDHEHTGTFAALLAKDPPSVTRLPFLLPRIVAVRFKARKMDYFLWCHDSQGRPVVTLTLTTDADVAVHMDALAPHGARDLAQLLAGAPAVKSLTVCTDFDIDGLRSEDIRGMLTTFPALEEFHLEGCSLDNHLIHLWALFTPTSKPGEEVDILCPKLKTLTVKNGDFAWYGGDDFFDNILPMLRERDACGSRLDSLDLELMEGAVDEEGEDSEEEASKKEYERLKAKYLPELEKLVTEVTYNYLDYVEYDWERDMDI</sequence>
<evidence type="ECO:0000313" key="2">
    <source>
        <dbReference type="Proteomes" id="UP000256964"/>
    </source>
</evidence>
<dbReference type="OrthoDB" id="10379043at2759"/>
<accession>A0A371D054</accession>
<reference evidence="1 2" key="1">
    <citation type="journal article" date="2018" name="Biotechnol. Biofuels">
        <title>Integrative visual omics of the white-rot fungus Polyporus brumalis exposes the biotechnological potential of its oxidative enzymes for delignifying raw plant biomass.</title>
        <authorList>
            <person name="Miyauchi S."/>
            <person name="Rancon A."/>
            <person name="Drula E."/>
            <person name="Hage H."/>
            <person name="Chaduli D."/>
            <person name="Favel A."/>
            <person name="Grisel S."/>
            <person name="Henrissat B."/>
            <person name="Herpoel-Gimbert I."/>
            <person name="Ruiz-Duenas F.J."/>
            <person name="Chevret D."/>
            <person name="Hainaut M."/>
            <person name="Lin J."/>
            <person name="Wang M."/>
            <person name="Pangilinan J."/>
            <person name="Lipzen A."/>
            <person name="Lesage-Meessen L."/>
            <person name="Navarro D."/>
            <person name="Riley R."/>
            <person name="Grigoriev I.V."/>
            <person name="Zhou S."/>
            <person name="Raouche S."/>
            <person name="Rosso M.N."/>
        </authorList>
    </citation>
    <scope>NUCLEOTIDE SEQUENCE [LARGE SCALE GENOMIC DNA]</scope>
    <source>
        <strain evidence="1 2">BRFM 1820</strain>
    </source>
</reference>
<keyword evidence="2" id="KW-1185">Reference proteome</keyword>
<dbReference type="AlphaFoldDB" id="A0A371D054"/>
<dbReference type="STRING" id="139420.A0A371D054"/>
<gene>
    <name evidence="1" type="ORF">OH76DRAFT_1407498</name>
</gene>
<dbReference type="EMBL" id="KZ857432">
    <property type="protein sequence ID" value="RDX45924.1"/>
    <property type="molecule type" value="Genomic_DNA"/>
</dbReference>
<dbReference type="Proteomes" id="UP000256964">
    <property type="component" value="Unassembled WGS sequence"/>
</dbReference>
<protein>
    <recommendedName>
        <fullName evidence="3">F-box domain-containing protein</fullName>
    </recommendedName>
</protein>
<name>A0A371D054_9APHY</name>
<evidence type="ECO:0008006" key="3">
    <source>
        <dbReference type="Google" id="ProtNLM"/>
    </source>
</evidence>
<organism evidence="1 2">
    <name type="scientific">Lentinus brumalis</name>
    <dbReference type="NCBI Taxonomy" id="2498619"/>
    <lineage>
        <taxon>Eukaryota</taxon>
        <taxon>Fungi</taxon>
        <taxon>Dikarya</taxon>
        <taxon>Basidiomycota</taxon>
        <taxon>Agaricomycotina</taxon>
        <taxon>Agaricomycetes</taxon>
        <taxon>Polyporales</taxon>
        <taxon>Polyporaceae</taxon>
        <taxon>Lentinus</taxon>
    </lineage>
</organism>
<evidence type="ECO:0000313" key="1">
    <source>
        <dbReference type="EMBL" id="RDX45924.1"/>
    </source>
</evidence>
<proteinExistence type="predicted"/>